<feature type="compositionally biased region" description="Polar residues" evidence="1">
    <location>
        <begin position="28"/>
        <end position="38"/>
    </location>
</feature>
<sequence>MDAQKRKAHQPVWLLLQLYSGQEHKSSWHNSGRGSGSYTALAEDDDQEDGSVARSPANMHTKQLHRQYELLDDTSGLISLLESTKVSKSVSPFVLYLPLQVQKL</sequence>
<dbReference type="Proteomes" id="UP001140949">
    <property type="component" value="Unassembled WGS sequence"/>
</dbReference>
<keyword evidence="4" id="KW-1185">Reference proteome</keyword>
<protein>
    <submittedName>
        <fullName evidence="2">Uncharacterized protein</fullName>
    </submittedName>
</protein>
<evidence type="ECO:0000256" key="1">
    <source>
        <dbReference type="SAM" id="MobiDB-lite"/>
    </source>
</evidence>
<organism evidence="2 4">
    <name type="scientific">Iris pallida</name>
    <name type="common">Sweet iris</name>
    <dbReference type="NCBI Taxonomy" id="29817"/>
    <lineage>
        <taxon>Eukaryota</taxon>
        <taxon>Viridiplantae</taxon>
        <taxon>Streptophyta</taxon>
        <taxon>Embryophyta</taxon>
        <taxon>Tracheophyta</taxon>
        <taxon>Spermatophyta</taxon>
        <taxon>Magnoliopsida</taxon>
        <taxon>Liliopsida</taxon>
        <taxon>Asparagales</taxon>
        <taxon>Iridaceae</taxon>
        <taxon>Iridoideae</taxon>
        <taxon>Irideae</taxon>
        <taxon>Iris</taxon>
    </lineage>
</organism>
<dbReference type="EMBL" id="JANAVB010043418">
    <property type="protein sequence ID" value="KAJ6792859.1"/>
    <property type="molecule type" value="Genomic_DNA"/>
</dbReference>
<feature type="region of interest" description="Disordered" evidence="1">
    <location>
        <begin position="25"/>
        <end position="59"/>
    </location>
</feature>
<evidence type="ECO:0000313" key="3">
    <source>
        <dbReference type="EMBL" id="KAJ6792859.1"/>
    </source>
</evidence>
<comment type="caution">
    <text evidence="2">The sequence shown here is derived from an EMBL/GenBank/DDBJ whole genome shotgun (WGS) entry which is preliminary data.</text>
</comment>
<dbReference type="AlphaFoldDB" id="A0AAX6DH28"/>
<name>A0AAX6DH28_IRIPA</name>
<reference evidence="2" key="2">
    <citation type="submission" date="2023-04" db="EMBL/GenBank/DDBJ databases">
        <authorList>
            <person name="Bruccoleri R.E."/>
            <person name="Oakeley E.J."/>
            <person name="Faust A.-M."/>
            <person name="Dessus-Babus S."/>
            <person name="Altorfer M."/>
            <person name="Burckhardt D."/>
            <person name="Oertli M."/>
            <person name="Naumann U."/>
            <person name="Petersen F."/>
            <person name="Wong J."/>
        </authorList>
    </citation>
    <scope>NUCLEOTIDE SEQUENCE</scope>
    <source>
        <strain evidence="2">GSM-AAB239-AS_SAM_17_03QT</strain>
        <tissue evidence="2">Leaf</tissue>
    </source>
</reference>
<evidence type="ECO:0000313" key="4">
    <source>
        <dbReference type="Proteomes" id="UP001140949"/>
    </source>
</evidence>
<proteinExistence type="predicted"/>
<accession>A0AAX6DH28</accession>
<dbReference type="EMBL" id="JANAVB010044697">
    <property type="protein sequence ID" value="KAJ6791077.1"/>
    <property type="molecule type" value="Genomic_DNA"/>
</dbReference>
<evidence type="ECO:0000313" key="2">
    <source>
        <dbReference type="EMBL" id="KAJ6791077.1"/>
    </source>
</evidence>
<gene>
    <name evidence="3" type="ORF">M6B38_237730</name>
    <name evidence="2" type="ORF">M6B38_246115</name>
</gene>
<reference evidence="2" key="1">
    <citation type="journal article" date="2023" name="GigaByte">
        <title>Genome assembly of the bearded iris, Iris pallida Lam.</title>
        <authorList>
            <person name="Bruccoleri R.E."/>
            <person name="Oakeley E.J."/>
            <person name="Faust A.M.E."/>
            <person name="Altorfer M."/>
            <person name="Dessus-Babus S."/>
            <person name="Burckhardt D."/>
            <person name="Oertli M."/>
            <person name="Naumann U."/>
            <person name="Petersen F."/>
            <person name="Wong J."/>
        </authorList>
    </citation>
    <scope>NUCLEOTIDE SEQUENCE</scope>
    <source>
        <strain evidence="2">GSM-AAB239-AS_SAM_17_03QT</strain>
    </source>
</reference>